<dbReference type="Proteomes" id="UP001606134">
    <property type="component" value="Unassembled WGS sequence"/>
</dbReference>
<proteinExistence type="predicted"/>
<dbReference type="RefSeq" id="WP_394415358.1">
    <property type="nucleotide sequence ID" value="NZ_JBIGIC010000011.1"/>
</dbReference>
<accession>A0ABW7HGT8</accession>
<evidence type="ECO:0000313" key="2">
    <source>
        <dbReference type="Proteomes" id="UP001606134"/>
    </source>
</evidence>
<comment type="caution">
    <text evidence="1">The sequence shown here is derived from an EMBL/GenBank/DDBJ whole genome shotgun (WGS) entry which is preliminary data.</text>
</comment>
<protein>
    <submittedName>
        <fullName evidence="1">Uncharacterized protein</fullName>
    </submittedName>
</protein>
<dbReference type="EMBL" id="JBIGIC010000011">
    <property type="protein sequence ID" value="MFG6489128.1"/>
    <property type="molecule type" value="Genomic_DNA"/>
</dbReference>
<evidence type="ECO:0000313" key="1">
    <source>
        <dbReference type="EMBL" id="MFG6489128.1"/>
    </source>
</evidence>
<gene>
    <name evidence="1" type="ORF">ACG04R_20750</name>
</gene>
<organism evidence="1 2">
    <name type="scientific">Pelomonas candidula</name>
    <dbReference type="NCBI Taxonomy" id="3299025"/>
    <lineage>
        <taxon>Bacteria</taxon>
        <taxon>Pseudomonadati</taxon>
        <taxon>Pseudomonadota</taxon>
        <taxon>Betaproteobacteria</taxon>
        <taxon>Burkholderiales</taxon>
        <taxon>Sphaerotilaceae</taxon>
        <taxon>Roseateles</taxon>
    </lineage>
</organism>
<name>A0ABW7HGT8_9BURK</name>
<keyword evidence="2" id="KW-1185">Reference proteome</keyword>
<sequence length="115" mass="11884">MRSLLAMADQWPVLNHLLDEAPTLPADQRAAWLAQLVGADTGHREALEALLATQAGVETAGSLARLPVLEPSEAADDLVAGAEVGAYRPSGHVGRDDAGLPAAQACVSHAAACRR</sequence>
<reference evidence="1 2" key="1">
    <citation type="submission" date="2024-08" db="EMBL/GenBank/DDBJ databases">
        <authorList>
            <person name="Lu H."/>
        </authorList>
    </citation>
    <scope>NUCLEOTIDE SEQUENCE [LARGE SCALE GENOMIC DNA]</scope>
    <source>
        <strain evidence="1 2">BYS78W</strain>
    </source>
</reference>